<name>A0A392S4U9_9FABA</name>
<reference evidence="1 2" key="1">
    <citation type="journal article" date="2018" name="Front. Plant Sci.">
        <title>Red Clover (Trifolium pratense) and Zigzag Clover (T. medium) - A Picture of Genomic Similarities and Differences.</title>
        <authorList>
            <person name="Dluhosova J."/>
            <person name="Istvanek J."/>
            <person name="Nedelnik J."/>
            <person name="Repkova J."/>
        </authorList>
    </citation>
    <scope>NUCLEOTIDE SEQUENCE [LARGE SCALE GENOMIC DNA]</scope>
    <source>
        <strain evidence="2">cv. 10/8</strain>
        <tissue evidence="1">Leaf</tissue>
    </source>
</reference>
<evidence type="ECO:0000313" key="2">
    <source>
        <dbReference type="Proteomes" id="UP000265520"/>
    </source>
</evidence>
<sequence length="68" mass="7311">MMQVHVSGSVVGAARGGHGASRRRVLSCVGSRLLFARRAAEHGAARACYIYGYVPHSCAARLKGRERK</sequence>
<dbReference type="Proteomes" id="UP000265520">
    <property type="component" value="Unassembled WGS sequence"/>
</dbReference>
<dbReference type="EMBL" id="LXQA010317084">
    <property type="protein sequence ID" value="MCI43417.1"/>
    <property type="molecule type" value="Genomic_DNA"/>
</dbReference>
<comment type="caution">
    <text evidence="1">The sequence shown here is derived from an EMBL/GenBank/DDBJ whole genome shotgun (WGS) entry which is preliminary data.</text>
</comment>
<accession>A0A392S4U9</accession>
<evidence type="ECO:0000313" key="1">
    <source>
        <dbReference type="EMBL" id="MCI43417.1"/>
    </source>
</evidence>
<organism evidence="1 2">
    <name type="scientific">Trifolium medium</name>
    <dbReference type="NCBI Taxonomy" id="97028"/>
    <lineage>
        <taxon>Eukaryota</taxon>
        <taxon>Viridiplantae</taxon>
        <taxon>Streptophyta</taxon>
        <taxon>Embryophyta</taxon>
        <taxon>Tracheophyta</taxon>
        <taxon>Spermatophyta</taxon>
        <taxon>Magnoliopsida</taxon>
        <taxon>eudicotyledons</taxon>
        <taxon>Gunneridae</taxon>
        <taxon>Pentapetalae</taxon>
        <taxon>rosids</taxon>
        <taxon>fabids</taxon>
        <taxon>Fabales</taxon>
        <taxon>Fabaceae</taxon>
        <taxon>Papilionoideae</taxon>
        <taxon>50 kb inversion clade</taxon>
        <taxon>NPAAA clade</taxon>
        <taxon>Hologalegina</taxon>
        <taxon>IRL clade</taxon>
        <taxon>Trifolieae</taxon>
        <taxon>Trifolium</taxon>
    </lineage>
</organism>
<keyword evidence="2" id="KW-1185">Reference proteome</keyword>
<proteinExistence type="predicted"/>
<dbReference type="AlphaFoldDB" id="A0A392S4U9"/>
<protein>
    <submittedName>
        <fullName evidence="1">Uncharacterized protein</fullName>
    </submittedName>
</protein>